<protein>
    <submittedName>
        <fullName evidence="1">Uncharacterized protein</fullName>
    </submittedName>
</protein>
<gene>
    <name evidence="1" type="ORF">CPB84DRAFT_246024</name>
</gene>
<comment type="caution">
    <text evidence="1">The sequence shown here is derived from an EMBL/GenBank/DDBJ whole genome shotgun (WGS) entry which is preliminary data.</text>
</comment>
<dbReference type="Proteomes" id="UP000724874">
    <property type="component" value="Unassembled WGS sequence"/>
</dbReference>
<reference evidence="1" key="1">
    <citation type="submission" date="2020-11" db="EMBL/GenBank/DDBJ databases">
        <authorList>
            <consortium name="DOE Joint Genome Institute"/>
            <person name="Ahrendt S."/>
            <person name="Riley R."/>
            <person name="Andreopoulos W."/>
            <person name="LaButti K."/>
            <person name="Pangilinan J."/>
            <person name="Ruiz-duenas F.J."/>
            <person name="Barrasa J.M."/>
            <person name="Sanchez-Garcia M."/>
            <person name="Camarero S."/>
            <person name="Miyauchi S."/>
            <person name="Serrano A."/>
            <person name="Linde D."/>
            <person name="Babiker R."/>
            <person name="Drula E."/>
            <person name="Ayuso-Fernandez I."/>
            <person name="Pacheco R."/>
            <person name="Padilla G."/>
            <person name="Ferreira P."/>
            <person name="Barriuso J."/>
            <person name="Kellner H."/>
            <person name="Castanera R."/>
            <person name="Alfaro M."/>
            <person name="Ramirez L."/>
            <person name="Pisabarro A.G."/>
            <person name="Kuo A."/>
            <person name="Tritt A."/>
            <person name="Lipzen A."/>
            <person name="He G."/>
            <person name="Yan M."/>
            <person name="Ng V."/>
            <person name="Cullen D."/>
            <person name="Martin F."/>
            <person name="Rosso M.-N."/>
            <person name="Henrissat B."/>
            <person name="Hibbett D."/>
            <person name="Martinez A.T."/>
            <person name="Grigoriev I.V."/>
        </authorList>
    </citation>
    <scope>NUCLEOTIDE SEQUENCE</scope>
    <source>
        <strain evidence="1">AH 44721</strain>
    </source>
</reference>
<name>A0A9P5TS30_GYMJU</name>
<accession>A0A9P5TS30</accession>
<keyword evidence="2" id="KW-1185">Reference proteome</keyword>
<dbReference type="AlphaFoldDB" id="A0A9P5TS30"/>
<sequence>MPTRRVNHIPTLPLDVLVAIIDETGCTKDIDTLHSCSLLCHDLLHHCRKHIFRTFDMQDAIGDHEQYFLKFNALLSRNPHLSTYARVVHLLEPPQFNVERASILCNPNLPKFLQRLTAVEKFGLYLGNEINWKDIGPAVQQGITQIITRPSCVDLSISNLQNIPRSVLDDCRFLKVLSVTCCRPEEELSDEQGYNYEDKKIINIPDDSFIHLDSASFFNSDGFVSELYPCSRGSSLKFSFSRLRQLTVTLAPRILDDIWKLIFSASQTLEELTVNQIIEVGYNPGINIPWVRFHDTPLALDTSRQVLRPHISLSFLHHLRRLSFTIIINPFPDHTIKQHVYEWCLLLRTSPPTLEEITIRFDLFFFMINDIENLFSSSDIAFFEDLDDTLSDNSVFHSLTHVKIEILLPEDYGCATESECSISDSESEELTSLRQIEHLVRRMMKLTLRSIGRRGVFSVEAKTGNNLN</sequence>
<organism evidence="1 2">
    <name type="scientific">Gymnopilus junonius</name>
    <name type="common">Spectacular rustgill mushroom</name>
    <name type="synonym">Gymnopilus spectabilis subsp. junonius</name>
    <dbReference type="NCBI Taxonomy" id="109634"/>
    <lineage>
        <taxon>Eukaryota</taxon>
        <taxon>Fungi</taxon>
        <taxon>Dikarya</taxon>
        <taxon>Basidiomycota</taxon>
        <taxon>Agaricomycotina</taxon>
        <taxon>Agaricomycetes</taxon>
        <taxon>Agaricomycetidae</taxon>
        <taxon>Agaricales</taxon>
        <taxon>Agaricineae</taxon>
        <taxon>Hymenogastraceae</taxon>
        <taxon>Gymnopilus</taxon>
    </lineage>
</organism>
<evidence type="ECO:0000313" key="1">
    <source>
        <dbReference type="EMBL" id="KAF8907925.1"/>
    </source>
</evidence>
<dbReference type="EMBL" id="JADNYJ010000013">
    <property type="protein sequence ID" value="KAF8907925.1"/>
    <property type="molecule type" value="Genomic_DNA"/>
</dbReference>
<evidence type="ECO:0000313" key="2">
    <source>
        <dbReference type="Proteomes" id="UP000724874"/>
    </source>
</evidence>
<dbReference type="OrthoDB" id="2921488at2759"/>
<proteinExistence type="predicted"/>